<evidence type="ECO:0000256" key="6">
    <source>
        <dbReference type="ARBA" id="ARBA00023136"/>
    </source>
</evidence>
<feature type="transmembrane region" description="Helical" evidence="7">
    <location>
        <begin position="157"/>
        <end position="175"/>
    </location>
</feature>
<evidence type="ECO:0000256" key="3">
    <source>
        <dbReference type="ARBA" id="ARBA00022741"/>
    </source>
</evidence>
<keyword evidence="4 10" id="KW-0067">ATP-binding</keyword>
<evidence type="ECO:0000256" key="7">
    <source>
        <dbReference type="SAM" id="Phobius"/>
    </source>
</evidence>
<comment type="caution">
    <text evidence="10">The sequence shown here is derived from an EMBL/GenBank/DDBJ whole genome shotgun (WGS) entry which is preliminary data.</text>
</comment>
<feature type="domain" description="ABC transporter" evidence="8">
    <location>
        <begin position="329"/>
        <end position="529"/>
    </location>
</feature>
<dbReference type="SMART" id="SM00382">
    <property type="entry name" value="AAA"/>
    <property type="match status" value="1"/>
</dbReference>
<dbReference type="PANTHER" id="PTHR43394">
    <property type="entry name" value="ATP-DEPENDENT PERMEASE MDL1, MITOCHONDRIAL"/>
    <property type="match status" value="1"/>
</dbReference>
<evidence type="ECO:0000259" key="8">
    <source>
        <dbReference type="PROSITE" id="PS50893"/>
    </source>
</evidence>
<dbReference type="GO" id="GO:0005524">
    <property type="term" value="F:ATP binding"/>
    <property type="evidence" value="ECO:0007669"/>
    <property type="project" value="UniProtKB-KW"/>
</dbReference>
<evidence type="ECO:0000256" key="5">
    <source>
        <dbReference type="ARBA" id="ARBA00022989"/>
    </source>
</evidence>
<dbReference type="Pfam" id="PF00005">
    <property type="entry name" value="ABC_tran"/>
    <property type="match status" value="1"/>
</dbReference>
<keyword evidence="3" id="KW-0547">Nucleotide-binding</keyword>
<dbReference type="Proteomes" id="UP000627166">
    <property type="component" value="Unassembled WGS sequence"/>
</dbReference>
<dbReference type="PANTHER" id="PTHR43394:SF1">
    <property type="entry name" value="ATP-BINDING CASSETTE SUB-FAMILY B MEMBER 10, MITOCHONDRIAL"/>
    <property type="match status" value="1"/>
</dbReference>
<feature type="transmembrane region" description="Helical" evidence="7">
    <location>
        <begin position="247"/>
        <end position="264"/>
    </location>
</feature>
<dbReference type="InterPro" id="IPR017871">
    <property type="entry name" value="ABC_transporter-like_CS"/>
</dbReference>
<dbReference type="InterPro" id="IPR003593">
    <property type="entry name" value="AAA+_ATPase"/>
</dbReference>
<dbReference type="Gene3D" id="1.20.1560.10">
    <property type="entry name" value="ABC transporter type 1, transmembrane domain"/>
    <property type="match status" value="1"/>
</dbReference>
<dbReference type="SUPFAM" id="SSF90123">
    <property type="entry name" value="ABC transporter transmembrane region"/>
    <property type="match status" value="1"/>
</dbReference>
<evidence type="ECO:0000256" key="4">
    <source>
        <dbReference type="ARBA" id="ARBA00022840"/>
    </source>
</evidence>
<dbReference type="CDD" id="cd03228">
    <property type="entry name" value="ABCC_MRP_Like"/>
    <property type="match status" value="1"/>
</dbReference>
<dbReference type="InterPro" id="IPR039421">
    <property type="entry name" value="Type_1_exporter"/>
</dbReference>
<keyword evidence="6 7" id="KW-0472">Membrane</keyword>
<dbReference type="PROSITE" id="PS50893">
    <property type="entry name" value="ABC_TRANSPORTER_2"/>
    <property type="match status" value="1"/>
</dbReference>
<dbReference type="Pfam" id="PF00664">
    <property type="entry name" value="ABC_membrane"/>
    <property type="match status" value="1"/>
</dbReference>
<evidence type="ECO:0000259" key="9">
    <source>
        <dbReference type="PROSITE" id="PS50929"/>
    </source>
</evidence>
<dbReference type="SUPFAM" id="SSF52540">
    <property type="entry name" value="P-loop containing nucleoside triphosphate hydrolases"/>
    <property type="match status" value="1"/>
</dbReference>
<feature type="transmembrane region" description="Helical" evidence="7">
    <location>
        <begin position="12"/>
        <end position="39"/>
    </location>
</feature>
<feature type="transmembrane region" description="Helical" evidence="7">
    <location>
        <begin position="59"/>
        <end position="78"/>
    </location>
</feature>
<keyword evidence="5 7" id="KW-1133">Transmembrane helix</keyword>
<sequence>MRNNKTLRTVFSMLKWTIVLSILNSIFLQFIEFFIVNTIGDFTDSILRRDSIFIKEKLWLLALALVMVMVIAPLLRYMKNKSLLTNSLTHDEYIFGKVIRQKLKYLKSFNEGELHYRIQDDPIDLRCYINFAVTGIVTLILVILGAIFIMGNIRWDMAILTIILSLFSVIGPIITRKIQGKLYKNNKAVEGHIVNLERNAVENMAYIKAESLEKDIYETYEGDLNKLYNTIKATIRLESLIASVNKFISLLCELMIYIVISYYISKTYITVGEAVKFLGIYGILKNNFSQIESYIKQATLAMVSKDRVYELICDEELMRTKIVDSIDKICVSNLTFGYGDKKVLNNISFNINNGDKLLIMGDNGTGKTTFIRVLMGLYDDYHGEIFINEIELRDINKDCLRDKISVVSQNPYIINDSLYNNLTLGREDISEDHVRKVIKELKLEDIVEKDLGENGAHISGGQRQKISLGRAFLRKSNVVILDEPTSFLDREAMDKVMRRIKELDSTCIVISHEANLKEVFNNIYTFERA</sequence>
<dbReference type="InterPro" id="IPR036640">
    <property type="entry name" value="ABC1_TM_sf"/>
</dbReference>
<keyword evidence="11" id="KW-1185">Reference proteome</keyword>
<dbReference type="EMBL" id="JACSQB010000095">
    <property type="protein sequence ID" value="MBD8047790.1"/>
    <property type="molecule type" value="Genomic_DNA"/>
</dbReference>
<comment type="subcellular location">
    <subcellularLocation>
        <location evidence="1">Cell membrane</location>
        <topology evidence="1">Multi-pass membrane protein</topology>
    </subcellularLocation>
</comment>
<gene>
    <name evidence="10" type="ORF">H9637_12175</name>
</gene>
<proteinExistence type="predicted"/>
<dbReference type="InterPro" id="IPR003439">
    <property type="entry name" value="ABC_transporter-like_ATP-bd"/>
</dbReference>
<organism evidence="10 11">
    <name type="scientific">Clostridium faecium</name>
    <dbReference type="NCBI Taxonomy" id="2762223"/>
    <lineage>
        <taxon>Bacteria</taxon>
        <taxon>Bacillati</taxon>
        <taxon>Bacillota</taxon>
        <taxon>Clostridia</taxon>
        <taxon>Eubacteriales</taxon>
        <taxon>Clostridiaceae</taxon>
        <taxon>Clostridium</taxon>
    </lineage>
</organism>
<accession>A0ABR8YU69</accession>
<name>A0ABR8YU69_9CLOT</name>
<dbReference type="PROSITE" id="PS00211">
    <property type="entry name" value="ABC_TRANSPORTER_1"/>
    <property type="match status" value="1"/>
</dbReference>
<evidence type="ECO:0000256" key="2">
    <source>
        <dbReference type="ARBA" id="ARBA00022692"/>
    </source>
</evidence>
<keyword evidence="2 7" id="KW-0812">Transmembrane</keyword>
<evidence type="ECO:0000256" key="1">
    <source>
        <dbReference type="ARBA" id="ARBA00004651"/>
    </source>
</evidence>
<dbReference type="PROSITE" id="PS50929">
    <property type="entry name" value="ABC_TM1F"/>
    <property type="match status" value="1"/>
</dbReference>
<evidence type="ECO:0000313" key="10">
    <source>
        <dbReference type="EMBL" id="MBD8047790.1"/>
    </source>
</evidence>
<reference evidence="10 11" key="1">
    <citation type="submission" date="2020-08" db="EMBL/GenBank/DDBJ databases">
        <title>A Genomic Blueprint of the Chicken Gut Microbiome.</title>
        <authorList>
            <person name="Gilroy R."/>
            <person name="Ravi A."/>
            <person name="Getino M."/>
            <person name="Pursley I."/>
            <person name="Horton D.L."/>
            <person name="Alikhan N.-F."/>
            <person name="Baker D."/>
            <person name="Gharbi K."/>
            <person name="Hall N."/>
            <person name="Watson M."/>
            <person name="Adriaenssens E.M."/>
            <person name="Foster-Nyarko E."/>
            <person name="Jarju S."/>
            <person name="Secka A."/>
            <person name="Antonio M."/>
            <person name="Oren A."/>
            <person name="Chaudhuri R."/>
            <person name="La Ragione R.M."/>
            <person name="Hildebrand F."/>
            <person name="Pallen M.J."/>
        </authorList>
    </citation>
    <scope>NUCLEOTIDE SEQUENCE [LARGE SCALE GENOMIC DNA]</scope>
    <source>
        <strain evidence="10 11">N37</strain>
    </source>
</reference>
<feature type="transmembrane region" description="Helical" evidence="7">
    <location>
        <begin position="127"/>
        <end position="151"/>
    </location>
</feature>
<dbReference type="InterPro" id="IPR011527">
    <property type="entry name" value="ABC1_TM_dom"/>
</dbReference>
<dbReference type="InterPro" id="IPR027417">
    <property type="entry name" value="P-loop_NTPase"/>
</dbReference>
<dbReference type="Gene3D" id="3.40.50.300">
    <property type="entry name" value="P-loop containing nucleotide triphosphate hydrolases"/>
    <property type="match status" value="1"/>
</dbReference>
<evidence type="ECO:0000313" key="11">
    <source>
        <dbReference type="Proteomes" id="UP000627166"/>
    </source>
</evidence>
<protein>
    <submittedName>
        <fullName evidence="10">ABC transporter ATP-binding protein</fullName>
    </submittedName>
</protein>
<feature type="domain" description="ABC transmembrane type-1" evidence="9">
    <location>
        <begin position="25"/>
        <end position="300"/>
    </location>
</feature>
<dbReference type="RefSeq" id="WP_191740749.1">
    <property type="nucleotide sequence ID" value="NZ_JACSQB010000095.1"/>
</dbReference>